<dbReference type="PANTHER" id="PTHR43649:SF31">
    <property type="entry name" value="SN-GLYCEROL-3-PHOSPHATE-BINDING PERIPLASMIC PROTEIN UGPB"/>
    <property type="match status" value="1"/>
</dbReference>
<comment type="subcellular location">
    <subcellularLocation>
        <location evidence="1">Cell envelope</location>
    </subcellularLocation>
</comment>
<gene>
    <name evidence="5" type="ORF">GH885_08795</name>
</gene>
<dbReference type="PANTHER" id="PTHR43649">
    <property type="entry name" value="ARABINOSE-BINDING PROTEIN-RELATED"/>
    <property type="match status" value="1"/>
</dbReference>
<reference evidence="5 6" key="1">
    <citation type="submission" date="2019-10" db="EMBL/GenBank/DDBJ databases">
        <title>Gracilibacillus salitolerans sp. nov., a moderate halophile isolated from a saline soil in northwest China.</title>
        <authorList>
            <person name="Gan L."/>
        </authorList>
    </citation>
    <scope>NUCLEOTIDE SEQUENCE [LARGE SCALE GENOMIC DNA]</scope>
    <source>
        <strain evidence="5 6">TP2-8</strain>
    </source>
</reference>
<dbReference type="EMBL" id="WJEE01000015">
    <property type="protein sequence ID" value="MRI66448.1"/>
    <property type="molecule type" value="Genomic_DNA"/>
</dbReference>
<evidence type="ECO:0000313" key="6">
    <source>
        <dbReference type="Proteomes" id="UP000435187"/>
    </source>
</evidence>
<evidence type="ECO:0000313" key="5">
    <source>
        <dbReference type="EMBL" id="MRI66448.1"/>
    </source>
</evidence>
<dbReference type="InterPro" id="IPR050490">
    <property type="entry name" value="Bact_solute-bd_prot1"/>
</dbReference>
<dbReference type="RefSeq" id="WP_153835167.1">
    <property type="nucleotide sequence ID" value="NZ_JBHUMW010000054.1"/>
</dbReference>
<evidence type="ECO:0000256" key="4">
    <source>
        <dbReference type="ARBA" id="ARBA00022729"/>
    </source>
</evidence>
<dbReference type="Gene3D" id="3.40.190.10">
    <property type="entry name" value="Periplasmic binding protein-like II"/>
    <property type="match status" value="1"/>
</dbReference>
<proteinExistence type="inferred from homology"/>
<dbReference type="GO" id="GO:0030313">
    <property type="term" value="C:cell envelope"/>
    <property type="evidence" value="ECO:0007669"/>
    <property type="project" value="UniProtKB-SubCell"/>
</dbReference>
<evidence type="ECO:0000256" key="1">
    <source>
        <dbReference type="ARBA" id="ARBA00004196"/>
    </source>
</evidence>
<dbReference type="InterPro" id="IPR006059">
    <property type="entry name" value="SBP"/>
</dbReference>
<dbReference type="Proteomes" id="UP000435187">
    <property type="component" value="Unassembled WGS sequence"/>
</dbReference>
<organism evidence="5 6">
    <name type="scientific">Gracilibacillus thailandensis</name>
    <dbReference type="NCBI Taxonomy" id="563735"/>
    <lineage>
        <taxon>Bacteria</taxon>
        <taxon>Bacillati</taxon>
        <taxon>Bacillota</taxon>
        <taxon>Bacilli</taxon>
        <taxon>Bacillales</taxon>
        <taxon>Bacillaceae</taxon>
        <taxon>Gracilibacillus</taxon>
    </lineage>
</organism>
<dbReference type="PROSITE" id="PS51257">
    <property type="entry name" value="PROKAR_LIPOPROTEIN"/>
    <property type="match status" value="1"/>
</dbReference>
<name>A0A6N7QWR1_9BACI</name>
<comment type="similarity">
    <text evidence="2">Belongs to the bacterial solute-binding protein 1 family.</text>
</comment>
<keyword evidence="3" id="KW-0813">Transport</keyword>
<dbReference type="Pfam" id="PF01547">
    <property type="entry name" value="SBP_bac_1"/>
    <property type="match status" value="1"/>
</dbReference>
<evidence type="ECO:0000256" key="3">
    <source>
        <dbReference type="ARBA" id="ARBA00022448"/>
    </source>
</evidence>
<protein>
    <submittedName>
        <fullName evidence="5">Extracellular solute-binding protein</fullName>
    </submittedName>
</protein>
<keyword evidence="6" id="KW-1185">Reference proteome</keyword>
<comment type="caution">
    <text evidence="5">The sequence shown here is derived from an EMBL/GenBank/DDBJ whole genome shotgun (WGS) entry which is preliminary data.</text>
</comment>
<dbReference type="AlphaFoldDB" id="A0A6N7QWR1"/>
<keyword evidence="4" id="KW-0732">Signal</keyword>
<sequence length="434" mass="50721">MKPFRIWIAAISILILVGCHSSSFKPFQESSLSSDLVEVEEESAQVNELVIWTHRNVFEDSLPEFLDMHPDVDVNIKVIDENILIKEYRQGMLAGKTPDLYILPDYALGEFTGISGFENLYEKRYYEESFFDRRPESLLNHYKSEDGTEMFAIPLLFFPYVTYYRADILSEYGYPSDPLELSSFINDDENWLEMAQDLKENGHYILDSEHMLLEMLLRTNYFLDEEFEYLGGDEPFVTTFNIVTEVVEKDLSPYVNIWDERGREAFQNDELVMFQMASYVASHLQEWVPEQNGKWGITTLPFGLAGVDKQASMSIAISEKSQHKDLAWEFAKKMADDMLYIYEHVENDPYFINPDLKQLYWITLKKEVLGTPQSLDQDIKFIWDVAMKDFHGGKAITSEAIENINEEIKERIKYDQRALQNLLNTKTQEEAKWK</sequence>
<dbReference type="SUPFAM" id="SSF53850">
    <property type="entry name" value="Periplasmic binding protein-like II"/>
    <property type="match status" value="1"/>
</dbReference>
<evidence type="ECO:0000256" key="2">
    <source>
        <dbReference type="ARBA" id="ARBA00008520"/>
    </source>
</evidence>
<accession>A0A6N7QWR1</accession>